<dbReference type="RefSeq" id="WP_095136108.1">
    <property type="nucleotide sequence ID" value="NZ_NIBG01000036.1"/>
</dbReference>
<keyword evidence="2" id="KW-1185">Reference proteome</keyword>
<reference evidence="1 2" key="1">
    <citation type="submission" date="2017-06" db="EMBL/GenBank/DDBJ databases">
        <title>Draft genome sequence of anaerobic fermentative bacterium Anaeromicrobium sediminis DY2726D isolated from West Pacific Ocean sediments.</title>
        <authorList>
            <person name="Zeng X."/>
        </authorList>
    </citation>
    <scope>NUCLEOTIDE SEQUENCE [LARGE SCALE GENOMIC DNA]</scope>
    <source>
        <strain evidence="1 2">DY2726D</strain>
    </source>
</reference>
<dbReference type="EMBL" id="NIBG01000036">
    <property type="protein sequence ID" value="PAB56317.1"/>
    <property type="molecule type" value="Genomic_DNA"/>
</dbReference>
<dbReference type="InterPro" id="IPR015231">
    <property type="entry name" value="DUF1934"/>
</dbReference>
<dbReference type="SUPFAM" id="SSF50814">
    <property type="entry name" value="Lipocalins"/>
    <property type="match status" value="1"/>
</dbReference>
<gene>
    <name evidence="1" type="ORF">CCE28_21025</name>
</gene>
<evidence type="ECO:0000313" key="2">
    <source>
        <dbReference type="Proteomes" id="UP000216024"/>
    </source>
</evidence>
<dbReference type="Gene3D" id="2.40.128.20">
    <property type="match status" value="1"/>
</dbReference>
<evidence type="ECO:0000313" key="1">
    <source>
        <dbReference type="EMBL" id="PAB56317.1"/>
    </source>
</evidence>
<dbReference type="Proteomes" id="UP000216024">
    <property type="component" value="Unassembled WGS sequence"/>
</dbReference>
<dbReference type="InterPro" id="IPR012674">
    <property type="entry name" value="Calycin"/>
</dbReference>
<dbReference type="AlphaFoldDB" id="A0A267MA54"/>
<dbReference type="OrthoDB" id="1680906at2"/>
<comment type="caution">
    <text evidence="1">The sequence shown here is derived from an EMBL/GenBank/DDBJ whole genome shotgun (WGS) entry which is preliminary data.</text>
</comment>
<dbReference type="Pfam" id="PF09148">
    <property type="entry name" value="DUF1934"/>
    <property type="match status" value="1"/>
</dbReference>
<proteinExistence type="predicted"/>
<name>A0A267MA54_9FIRM</name>
<accession>A0A267MA54</accession>
<protein>
    <submittedName>
        <fullName evidence="1">Calycin</fullName>
    </submittedName>
</protein>
<organism evidence="1 2">
    <name type="scientific">Anaeromicrobium sediminis</name>
    <dbReference type="NCBI Taxonomy" id="1478221"/>
    <lineage>
        <taxon>Bacteria</taxon>
        <taxon>Bacillati</taxon>
        <taxon>Bacillota</taxon>
        <taxon>Clostridia</taxon>
        <taxon>Peptostreptococcales</taxon>
        <taxon>Thermotaleaceae</taxon>
        <taxon>Anaeromicrobium</taxon>
    </lineage>
</organism>
<sequence length="138" mass="16059">MKNVMVRIEGSQRGVDGEENTMEFITEGKQYIKNGAMYLVYKESEISGMEGSTTTLKLQEDEVKMKRFGTTSSDMVFKVKERYTTKYNTPYGDFKMEIYTKKIDRQIDEDQKGNIYVEYMMSIQGLMESTNKLNISIM</sequence>